<reference evidence="2 3" key="1">
    <citation type="submission" date="2019-06" db="EMBL/GenBank/DDBJ databases">
        <title>Spirosoma utsteinense sp. nov. isolated from Antarctic ice-free soils.</title>
        <authorList>
            <person name="Tahon G."/>
        </authorList>
    </citation>
    <scope>NUCLEOTIDE SEQUENCE [LARGE SCALE GENOMIC DNA]</scope>
    <source>
        <strain evidence="2 3">LMG 31447</strain>
    </source>
</reference>
<organism evidence="2 3">
    <name type="scientific">Spirosoma utsteinense</name>
    <dbReference type="NCBI Taxonomy" id="2585773"/>
    <lineage>
        <taxon>Bacteria</taxon>
        <taxon>Pseudomonadati</taxon>
        <taxon>Bacteroidota</taxon>
        <taxon>Cytophagia</taxon>
        <taxon>Cytophagales</taxon>
        <taxon>Cytophagaceae</taxon>
        <taxon>Spirosoma</taxon>
    </lineage>
</organism>
<gene>
    <name evidence="2" type="ORF">FH603_2307</name>
</gene>
<protein>
    <submittedName>
        <fullName evidence="2">Uncharacterized protein</fullName>
    </submittedName>
</protein>
<feature type="chain" id="PRO_5045202993" evidence="1">
    <location>
        <begin position="22"/>
        <end position="126"/>
    </location>
</feature>
<keyword evidence="1" id="KW-0732">Signal</keyword>
<comment type="caution">
    <text evidence="2">The sequence shown here is derived from an EMBL/GenBank/DDBJ whole genome shotgun (WGS) entry which is preliminary data.</text>
</comment>
<sequence>MKKAFIIPVGLLIILALSSLSMDPANPLVGRWQQQINGVTLLFNFRPDGTYDGFVNGKSYLTGRYYVHQDTIGVTDGKCDPTYFGTYRLQFLVPDSVRFTAILDTCRDRRETVPTLALGRVTTVKP</sequence>
<proteinExistence type="predicted"/>
<feature type="signal peptide" evidence="1">
    <location>
        <begin position="1"/>
        <end position="21"/>
    </location>
</feature>
<evidence type="ECO:0000256" key="1">
    <source>
        <dbReference type="SAM" id="SignalP"/>
    </source>
</evidence>
<dbReference type="EMBL" id="VFIA01000011">
    <property type="protein sequence ID" value="MBC3791799.1"/>
    <property type="molecule type" value="Genomic_DNA"/>
</dbReference>
<name>A0ABR6W5F0_9BACT</name>
<keyword evidence="3" id="KW-1185">Reference proteome</keyword>
<dbReference type="Proteomes" id="UP000700732">
    <property type="component" value="Unassembled WGS sequence"/>
</dbReference>
<dbReference type="RefSeq" id="WP_186737581.1">
    <property type="nucleotide sequence ID" value="NZ_VFIA01000011.1"/>
</dbReference>
<accession>A0ABR6W5F0</accession>
<evidence type="ECO:0000313" key="3">
    <source>
        <dbReference type="Proteomes" id="UP000700732"/>
    </source>
</evidence>
<evidence type="ECO:0000313" key="2">
    <source>
        <dbReference type="EMBL" id="MBC3791799.1"/>
    </source>
</evidence>